<protein>
    <recommendedName>
        <fullName evidence="4">Remorin C-terminal domain-containing protein</fullName>
    </recommendedName>
</protein>
<feature type="coiled-coil region" evidence="2">
    <location>
        <begin position="213"/>
        <end position="240"/>
    </location>
</feature>
<comment type="similarity">
    <text evidence="1">Belongs to the remorin family.</text>
</comment>
<dbReference type="Gramene" id="TVU32097">
    <property type="protein sequence ID" value="TVU32097"/>
    <property type="gene ID" value="EJB05_23815"/>
</dbReference>
<dbReference type="Proteomes" id="UP000324897">
    <property type="component" value="Chromosome 1"/>
</dbReference>
<organism evidence="5 6">
    <name type="scientific">Eragrostis curvula</name>
    <name type="common">weeping love grass</name>
    <dbReference type="NCBI Taxonomy" id="38414"/>
    <lineage>
        <taxon>Eukaryota</taxon>
        <taxon>Viridiplantae</taxon>
        <taxon>Streptophyta</taxon>
        <taxon>Embryophyta</taxon>
        <taxon>Tracheophyta</taxon>
        <taxon>Spermatophyta</taxon>
        <taxon>Magnoliopsida</taxon>
        <taxon>Liliopsida</taxon>
        <taxon>Poales</taxon>
        <taxon>Poaceae</taxon>
        <taxon>PACMAD clade</taxon>
        <taxon>Chloridoideae</taxon>
        <taxon>Eragrostideae</taxon>
        <taxon>Eragrostidinae</taxon>
        <taxon>Eragrostis</taxon>
    </lineage>
</organism>
<dbReference type="AlphaFoldDB" id="A0A5J9V9L4"/>
<keyword evidence="2" id="KW-0175">Coiled coil</keyword>
<evidence type="ECO:0000256" key="3">
    <source>
        <dbReference type="SAM" id="MobiDB-lite"/>
    </source>
</evidence>
<evidence type="ECO:0000256" key="2">
    <source>
        <dbReference type="SAM" id="Coils"/>
    </source>
</evidence>
<feature type="region of interest" description="Disordered" evidence="3">
    <location>
        <begin position="1"/>
        <end position="44"/>
    </location>
</feature>
<comment type="caution">
    <text evidence="5">The sequence shown here is derived from an EMBL/GenBank/DDBJ whole genome shotgun (WGS) entry which is preliminary data.</text>
</comment>
<feature type="compositionally biased region" description="Basic and acidic residues" evidence="3">
    <location>
        <begin position="1"/>
        <end position="20"/>
    </location>
</feature>
<evidence type="ECO:0000259" key="4">
    <source>
        <dbReference type="Pfam" id="PF03763"/>
    </source>
</evidence>
<evidence type="ECO:0000256" key="1">
    <source>
        <dbReference type="ARBA" id="ARBA00005711"/>
    </source>
</evidence>
<dbReference type="InterPro" id="IPR005516">
    <property type="entry name" value="Remorin_C"/>
</dbReference>
<evidence type="ECO:0000313" key="6">
    <source>
        <dbReference type="Proteomes" id="UP000324897"/>
    </source>
</evidence>
<dbReference type="EMBL" id="RWGY01000011">
    <property type="protein sequence ID" value="TVU32097.1"/>
    <property type="molecule type" value="Genomic_DNA"/>
</dbReference>
<accession>A0A5J9V9L4</accession>
<dbReference type="OrthoDB" id="684343at2759"/>
<gene>
    <name evidence="5" type="ORF">EJB05_23815</name>
</gene>
<evidence type="ECO:0000313" key="5">
    <source>
        <dbReference type="EMBL" id="TVU32097.1"/>
    </source>
</evidence>
<proteinExistence type="inferred from homology"/>
<sequence length="274" mass="29859">MAEEHKVTEASSAEETKIEEASSAVEPAEGAAEKGTAPKESKALAVAESKISPTYGRAYEHPRVDMARDVEKASGTDGSHERDAFLKRIETEKRMSLIKAWEENEKAKAENRQALCILHCTRKSQFHPVLVTLVSVAQGGQEARRRHVMGELQGGANGVRAQEDPRESHCYFDAFQLPITSQEAAAASDTDLNTLSTNVPCVGVQEQLEMKKAAQAEKLMNAAATVRREAEEKRAAAEARRGEEVVRAEEAAARYRARGQAPTRLFGAGLFGRG</sequence>
<dbReference type="PANTHER" id="PTHR31775:SF18">
    <property type="entry name" value="OS10G0503800 PROTEIN"/>
    <property type="match status" value="1"/>
</dbReference>
<reference evidence="5 6" key="1">
    <citation type="journal article" date="2019" name="Sci. Rep.">
        <title>A high-quality genome of Eragrostis curvula grass provides insights into Poaceae evolution and supports new strategies to enhance forage quality.</title>
        <authorList>
            <person name="Carballo J."/>
            <person name="Santos B.A.C.M."/>
            <person name="Zappacosta D."/>
            <person name="Garbus I."/>
            <person name="Selva J.P."/>
            <person name="Gallo C.A."/>
            <person name="Diaz A."/>
            <person name="Albertini E."/>
            <person name="Caccamo M."/>
            <person name="Echenique V."/>
        </authorList>
    </citation>
    <scope>NUCLEOTIDE SEQUENCE [LARGE SCALE GENOMIC DNA]</scope>
    <source>
        <strain evidence="6">cv. Victoria</strain>
        <tissue evidence="5">Leaf</tissue>
    </source>
</reference>
<name>A0A5J9V9L4_9POAL</name>
<dbReference type="Pfam" id="PF03763">
    <property type="entry name" value="Remorin_C"/>
    <property type="match status" value="1"/>
</dbReference>
<feature type="domain" description="Remorin C-terminal" evidence="4">
    <location>
        <begin position="204"/>
        <end position="263"/>
    </location>
</feature>
<dbReference type="PANTHER" id="PTHR31775">
    <property type="entry name" value="OS02G0117200 PROTEIN"/>
    <property type="match status" value="1"/>
</dbReference>
<feature type="non-terminal residue" evidence="5">
    <location>
        <position position="1"/>
    </location>
</feature>
<keyword evidence="6" id="KW-1185">Reference proteome</keyword>